<name>A0ABY6NZE7_9NOCA</name>
<feature type="transmembrane region" description="Helical" evidence="6">
    <location>
        <begin position="97"/>
        <end position="115"/>
    </location>
</feature>
<comment type="subcellular location">
    <subcellularLocation>
        <location evidence="6">Cell membrane</location>
        <topology evidence="6">Multi-pass membrane protein</topology>
    </subcellularLocation>
    <subcellularLocation>
        <location evidence="1">Membrane</location>
        <topology evidence="1">Multi-pass membrane protein</topology>
    </subcellularLocation>
</comment>
<evidence type="ECO:0000256" key="6">
    <source>
        <dbReference type="RuleBase" id="RU363041"/>
    </source>
</evidence>
<dbReference type="RefSeq" id="WP_265382888.1">
    <property type="nucleotide sequence ID" value="NZ_CP110615.1"/>
</dbReference>
<evidence type="ECO:0000256" key="3">
    <source>
        <dbReference type="ARBA" id="ARBA00022692"/>
    </source>
</evidence>
<evidence type="ECO:0000256" key="2">
    <source>
        <dbReference type="ARBA" id="ARBA00009142"/>
    </source>
</evidence>
<evidence type="ECO:0000313" key="7">
    <source>
        <dbReference type="EMBL" id="UZJ24782.1"/>
    </source>
</evidence>
<accession>A0ABY6NZE7</accession>
<proteinExistence type="inferred from homology"/>
<feature type="transmembrane region" description="Helical" evidence="6">
    <location>
        <begin position="70"/>
        <end position="91"/>
    </location>
</feature>
<keyword evidence="8" id="KW-1185">Reference proteome</keyword>
<gene>
    <name evidence="7" type="ORF">RHODO2019_17000</name>
</gene>
<dbReference type="InterPro" id="IPR002781">
    <property type="entry name" value="TM_pro_TauE-like"/>
</dbReference>
<feature type="transmembrane region" description="Helical" evidence="6">
    <location>
        <begin position="243"/>
        <end position="261"/>
    </location>
</feature>
<feature type="transmembrane region" description="Helical" evidence="6">
    <location>
        <begin position="31"/>
        <end position="58"/>
    </location>
</feature>
<dbReference type="Pfam" id="PF01925">
    <property type="entry name" value="TauE"/>
    <property type="match status" value="1"/>
</dbReference>
<dbReference type="InterPro" id="IPR051598">
    <property type="entry name" value="TSUP/Inactive_protease-like"/>
</dbReference>
<keyword evidence="5 6" id="KW-0472">Membrane</keyword>
<dbReference type="PANTHER" id="PTHR43701:SF2">
    <property type="entry name" value="MEMBRANE TRANSPORTER PROTEIN YJNA-RELATED"/>
    <property type="match status" value="1"/>
</dbReference>
<protein>
    <recommendedName>
        <fullName evidence="6">Probable membrane transporter protein</fullName>
    </recommendedName>
</protein>
<evidence type="ECO:0000256" key="1">
    <source>
        <dbReference type="ARBA" id="ARBA00004141"/>
    </source>
</evidence>
<evidence type="ECO:0000313" key="8">
    <source>
        <dbReference type="Proteomes" id="UP001164965"/>
    </source>
</evidence>
<reference evidence="7" key="1">
    <citation type="submission" date="2022-10" db="EMBL/GenBank/DDBJ databases">
        <title>Rhodococcus sp.75.</title>
        <authorList>
            <person name="Sun M."/>
        </authorList>
    </citation>
    <scope>NUCLEOTIDE SEQUENCE</scope>
    <source>
        <strain evidence="7">75</strain>
    </source>
</reference>
<feature type="transmembrane region" description="Helical" evidence="6">
    <location>
        <begin position="187"/>
        <end position="206"/>
    </location>
</feature>
<sequence length="267" mass="26726">MTTVVALLAGAVIGVLLGALGGGGSILTVPVLVYGLGQGTGAATTASLVIVGITSVVAAAGHHRGGRVRWAPGLVFGLLGSVTALLGTLAARHVAPAVLLLGFAVLMLLAAAGMVRRDRHVQARDDAPAEAGRDTRVATRTRTATGRRVLLVSAALGVGLLTGFFGVGGGFVIVPALVLALQLPMPVAAATSLVVIALNSGAGLLARWGHLDIPWHVVLPFTAAAVLTSLLGGQVAQHVPARLLTRGFIALLVLVSAYVAVRAGTSL</sequence>
<comment type="similarity">
    <text evidence="2 6">Belongs to the 4-toluene sulfonate uptake permease (TSUP) (TC 2.A.102) family.</text>
</comment>
<keyword evidence="4 6" id="KW-1133">Transmembrane helix</keyword>
<evidence type="ECO:0000256" key="4">
    <source>
        <dbReference type="ARBA" id="ARBA00022989"/>
    </source>
</evidence>
<dbReference type="EMBL" id="CP110615">
    <property type="protein sequence ID" value="UZJ24782.1"/>
    <property type="molecule type" value="Genomic_DNA"/>
</dbReference>
<dbReference type="Proteomes" id="UP001164965">
    <property type="component" value="Chromosome"/>
</dbReference>
<keyword evidence="6" id="KW-1003">Cell membrane</keyword>
<evidence type="ECO:0000256" key="5">
    <source>
        <dbReference type="ARBA" id="ARBA00023136"/>
    </source>
</evidence>
<keyword evidence="3 6" id="KW-0812">Transmembrane</keyword>
<dbReference type="PANTHER" id="PTHR43701">
    <property type="entry name" value="MEMBRANE TRANSPORTER PROTEIN MJ0441-RELATED"/>
    <property type="match status" value="1"/>
</dbReference>
<feature type="transmembrane region" description="Helical" evidence="6">
    <location>
        <begin position="213"/>
        <end position="231"/>
    </location>
</feature>
<feature type="transmembrane region" description="Helical" evidence="6">
    <location>
        <begin position="149"/>
        <end position="181"/>
    </location>
</feature>
<organism evidence="7 8">
    <name type="scientific">Rhodococcus antarcticus</name>
    <dbReference type="NCBI Taxonomy" id="2987751"/>
    <lineage>
        <taxon>Bacteria</taxon>
        <taxon>Bacillati</taxon>
        <taxon>Actinomycetota</taxon>
        <taxon>Actinomycetes</taxon>
        <taxon>Mycobacteriales</taxon>
        <taxon>Nocardiaceae</taxon>
        <taxon>Rhodococcus</taxon>
    </lineage>
</organism>